<dbReference type="RefSeq" id="WP_163964042.1">
    <property type="nucleotide sequence ID" value="NZ_JAAIVB010000045.1"/>
</dbReference>
<dbReference type="PRINTS" id="PR00039">
    <property type="entry name" value="HTHLYSR"/>
</dbReference>
<dbReference type="InterPro" id="IPR000847">
    <property type="entry name" value="LysR_HTH_N"/>
</dbReference>
<dbReference type="PANTHER" id="PTHR30537:SF5">
    <property type="entry name" value="HTH-TYPE TRANSCRIPTIONAL ACTIVATOR TTDR-RELATED"/>
    <property type="match status" value="1"/>
</dbReference>
<proteinExistence type="inferred from homology"/>
<dbReference type="Proteomes" id="UP000482155">
    <property type="component" value="Unassembled WGS sequence"/>
</dbReference>
<dbReference type="Gene3D" id="3.40.190.290">
    <property type="match status" value="1"/>
</dbReference>
<evidence type="ECO:0000313" key="7">
    <source>
        <dbReference type="Proteomes" id="UP000482155"/>
    </source>
</evidence>
<dbReference type="InterPro" id="IPR036388">
    <property type="entry name" value="WH-like_DNA-bd_sf"/>
</dbReference>
<dbReference type="AlphaFoldDB" id="A0A6B3SMQ2"/>
<dbReference type="PANTHER" id="PTHR30537">
    <property type="entry name" value="HTH-TYPE TRANSCRIPTIONAL REGULATOR"/>
    <property type="match status" value="1"/>
</dbReference>
<evidence type="ECO:0000256" key="1">
    <source>
        <dbReference type="ARBA" id="ARBA00009437"/>
    </source>
</evidence>
<name>A0A6B3SMQ2_9BURK</name>
<dbReference type="FunFam" id="1.10.10.10:FF:000001">
    <property type="entry name" value="LysR family transcriptional regulator"/>
    <property type="match status" value="1"/>
</dbReference>
<dbReference type="Pfam" id="PF03466">
    <property type="entry name" value="LysR_substrate"/>
    <property type="match status" value="1"/>
</dbReference>
<dbReference type="GO" id="GO:0003700">
    <property type="term" value="F:DNA-binding transcription factor activity"/>
    <property type="evidence" value="ECO:0007669"/>
    <property type="project" value="InterPro"/>
</dbReference>
<keyword evidence="7" id="KW-1185">Reference proteome</keyword>
<comment type="caution">
    <text evidence="6">The sequence shown here is derived from an EMBL/GenBank/DDBJ whole genome shotgun (WGS) entry which is preliminary data.</text>
</comment>
<protein>
    <submittedName>
        <fullName evidence="6">LysR family transcriptional regulator</fullName>
    </submittedName>
</protein>
<evidence type="ECO:0000256" key="4">
    <source>
        <dbReference type="ARBA" id="ARBA00023163"/>
    </source>
</evidence>
<evidence type="ECO:0000313" key="6">
    <source>
        <dbReference type="EMBL" id="NEX62130.1"/>
    </source>
</evidence>
<dbReference type="CDD" id="cd08422">
    <property type="entry name" value="PBP2_CrgA_like"/>
    <property type="match status" value="1"/>
</dbReference>
<comment type="similarity">
    <text evidence="1">Belongs to the LysR transcriptional regulatory family.</text>
</comment>
<dbReference type="SUPFAM" id="SSF46785">
    <property type="entry name" value="Winged helix' DNA-binding domain"/>
    <property type="match status" value="1"/>
</dbReference>
<dbReference type="InterPro" id="IPR036390">
    <property type="entry name" value="WH_DNA-bd_sf"/>
</dbReference>
<sequence>MDKFRAAEYFIMAAREGSLSRAARQLEVSVPAVSKLISALERELGTTLFERRAQGLALTSQGTQYLEACEQALGKMIDAEQALHGSGARVHGTLTVGAPAQVCQHWILPALPAFHHRYPGLHIDLHCTNRVAEAQGRPIDLFVLMGWHEEPDMVRQPLGASRMLVCASPDYWSRHGMPRRPEDLATHTCLLFRNPMGTLLDLWEFENGNDKVAVAVTGWLCSNHRDVVLDAAISGEGVIRLAEVTSRSVLQSGRLVPVLPEWHVTGNPPMQVLYAPSQRGVTRVRVFIDFLVNLLEDTSDREFSQRPSWYVPRRTRASGPGRA</sequence>
<evidence type="ECO:0000256" key="3">
    <source>
        <dbReference type="ARBA" id="ARBA00023125"/>
    </source>
</evidence>
<dbReference type="PROSITE" id="PS50931">
    <property type="entry name" value="HTH_LYSR"/>
    <property type="match status" value="1"/>
</dbReference>
<dbReference type="Gene3D" id="1.10.10.10">
    <property type="entry name" value="Winged helix-like DNA-binding domain superfamily/Winged helix DNA-binding domain"/>
    <property type="match status" value="1"/>
</dbReference>
<dbReference type="InterPro" id="IPR058163">
    <property type="entry name" value="LysR-type_TF_proteobact-type"/>
</dbReference>
<reference evidence="6 7" key="1">
    <citation type="submission" date="2020-02" db="EMBL/GenBank/DDBJ databases">
        <authorList>
            <person name="Kim M.K."/>
        </authorList>
    </citation>
    <scope>NUCLEOTIDE SEQUENCE [LARGE SCALE GENOMIC DNA]</scope>
    <source>
        <strain evidence="6 7">17J57-3</strain>
    </source>
</reference>
<dbReference type="Pfam" id="PF00126">
    <property type="entry name" value="HTH_1"/>
    <property type="match status" value="1"/>
</dbReference>
<accession>A0A6B3SMQ2</accession>
<evidence type="ECO:0000259" key="5">
    <source>
        <dbReference type="PROSITE" id="PS50931"/>
    </source>
</evidence>
<keyword evidence="2" id="KW-0805">Transcription regulation</keyword>
<organism evidence="6 7">
    <name type="scientific">Noviherbaspirillum galbum</name>
    <dbReference type="NCBI Taxonomy" id="2709383"/>
    <lineage>
        <taxon>Bacteria</taxon>
        <taxon>Pseudomonadati</taxon>
        <taxon>Pseudomonadota</taxon>
        <taxon>Betaproteobacteria</taxon>
        <taxon>Burkholderiales</taxon>
        <taxon>Oxalobacteraceae</taxon>
        <taxon>Noviherbaspirillum</taxon>
    </lineage>
</organism>
<dbReference type="GO" id="GO:0006351">
    <property type="term" value="P:DNA-templated transcription"/>
    <property type="evidence" value="ECO:0007669"/>
    <property type="project" value="TreeGrafter"/>
</dbReference>
<keyword evidence="3" id="KW-0238">DNA-binding</keyword>
<dbReference type="GO" id="GO:0043565">
    <property type="term" value="F:sequence-specific DNA binding"/>
    <property type="evidence" value="ECO:0007669"/>
    <property type="project" value="TreeGrafter"/>
</dbReference>
<feature type="domain" description="HTH lysR-type" evidence="5">
    <location>
        <begin position="1"/>
        <end position="59"/>
    </location>
</feature>
<evidence type="ECO:0000256" key="2">
    <source>
        <dbReference type="ARBA" id="ARBA00023015"/>
    </source>
</evidence>
<dbReference type="EMBL" id="JAAIVB010000045">
    <property type="protein sequence ID" value="NEX62130.1"/>
    <property type="molecule type" value="Genomic_DNA"/>
</dbReference>
<dbReference type="SUPFAM" id="SSF53850">
    <property type="entry name" value="Periplasmic binding protein-like II"/>
    <property type="match status" value="1"/>
</dbReference>
<dbReference type="InterPro" id="IPR005119">
    <property type="entry name" value="LysR_subst-bd"/>
</dbReference>
<keyword evidence="4" id="KW-0804">Transcription</keyword>
<gene>
    <name evidence="6" type="ORF">G3574_13655</name>
</gene>